<evidence type="ECO:0000256" key="4">
    <source>
        <dbReference type="PROSITE-ProRule" id="PRU00473"/>
    </source>
</evidence>
<dbReference type="EMBL" id="JADKFW010000017">
    <property type="protein sequence ID" value="MBK9719291.1"/>
    <property type="molecule type" value="Genomic_DNA"/>
</dbReference>
<evidence type="ECO:0000313" key="6">
    <source>
        <dbReference type="EMBL" id="MBK9719291.1"/>
    </source>
</evidence>
<dbReference type="Pfam" id="PF00691">
    <property type="entry name" value="OmpA"/>
    <property type="match status" value="1"/>
</dbReference>
<gene>
    <name evidence="6" type="ORF">IPO85_17595</name>
</gene>
<accession>A0A9D7XG25</accession>
<organism evidence="6 7">
    <name type="scientific">Candidatus Defluviibacterium haderslevense</name>
    <dbReference type="NCBI Taxonomy" id="2981993"/>
    <lineage>
        <taxon>Bacteria</taxon>
        <taxon>Pseudomonadati</taxon>
        <taxon>Bacteroidota</taxon>
        <taxon>Saprospiria</taxon>
        <taxon>Saprospirales</taxon>
        <taxon>Saprospiraceae</taxon>
        <taxon>Candidatus Defluviibacterium</taxon>
    </lineage>
</organism>
<proteinExistence type="predicted"/>
<dbReference type="AlphaFoldDB" id="A0A9D7XG25"/>
<dbReference type="CDD" id="cd07185">
    <property type="entry name" value="OmpA_C-like"/>
    <property type="match status" value="1"/>
</dbReference>
<evidence type="ECO:0000256" key="1">
    <source>
        <dbReference type="ARBA" id="ARBA00004442"/>
    </source>
</evidence>
<dbReference type="PRINTS" id="PR01021">
    <property type="entry name" value="OMPADOMAIN"/>
</dbReference>
<evidence type="ECO:0000259" key="5">
    <source>
        <dbReference type="PROSITE" id="PS51123"/>
    </source>
</evidence>
<dbReference type="GO" id="GO:0009279">
    <property type="term" value="C:cell outer membrane"/>
    <property type="evidence" value="ECO:0007669"/>
    <property type="project" value="UniProtKB-SubCell"/>
</dbReference>
<name>A0A9D7XG25_9BACT</name>
<dbReference type="SUPFAM" id="SSF103088">
    <property type="entry name" value="OmpA-like"/>
    <property type="match status" value="1"/>
</dbReference>
<dbReference type="PANTHER" id="PTHR30329:SF21">
    <property type="entry name" value="LIPOPROTEIN YIAD-RELATED"/>
    <property type="match status" value="1"/>
</dbReference>
<dbReference type="Proteomes" id="UP000808349">
    <property type="component" value="Unassembled WGS sequence"/>
</dbReference>
<dbReference type="InterPro" id="IPR050330">
    <property type="entry name" value="Bact_OuterMem_StrucFunc"/>
</dbReference>
<dbReference type="PROSITE" id="PS51123">
    <property type="entry name" value="OMPA_2"/>
    <property type="match status" value="1"/>
</dbReference>
<dbReference type="InterPro" id="IPR006664">
    <property type="entry name" value="OMP_bac"/>
</dbReference>
<reference evidence="6 7" key="1">
    <citation type="submission" date="2020-10" db="EMBL/GenBank/DDBJ databases">
        <title>Connecting structure to function with the recovery of over 1000 high-quality activated sludge metagenome-assembled genomes encoding full-length rRNA genes using long-read sequencing.</title>
        <authorList>
            <person name="Singleton C.M."/>
            <person name="Petriglieri F."/>
            <person name="Kristensen J.M."/>
            <person name="Kirkegaard R.H."/>
            <person name="Michaelsen T.Y."/>
            <person name="Andersen M.H."/>
            <person name="Karst S.M."/>
            <person name="Dueholm M.S."/>
            <person name="Nielsen P.H."/>
            <person name="Albertsen M."/>
        </authorList>
    </citation>
    <scope>NUCLEOTIDE SEQUENCE [LARGE SCALE GENOMIC DNA]</scope>
    <source>
        <strain evidence="6">Ribe_18-Q3-R11-54_BAT3C.373</strain>
    </source>
</reference>
<dbReference type="PANTHER" id="PTHR30329">
    <property type="entry name" value="STATOR ELEMENT OF FLAGELLAR MOTOR COMPLEX"/>
    <property type="match status" value="1"/>
</dbReference>
<dbReference type="InterPro" id="IPR036737">
    <property type="entry name" value="OmpA-like_sf"/>
</dbReference>
<feature type="domain" description="OmpA-like" evidence="5">
    <location>
        <begin position="68"/>
        <end position="194"/>
    </location>
</feature>
<evidence type="ECO:0000256" key="2">
    <source>
        <dbReference type="ARBA" id="ARBA00023136"/>
    </source>
</evidence>
<comment type="caution">
    <text evidence="6">The sequence shown here is derived from an EMBL/GenBank/DDBJ whole genome shotgun (WGS) entry which is preliminary data.</text>
</comment>
<evidence type="ECO:0000313" key="7">
    <source>
        <dbReference type="Proteomes" id="UP000808349"/>
    </source>
</evidence>
<keyword evidence="2 4" id="KW-0472">Membrane</keyword>
<keyword evidence="3" id="KW-0998">Cell outer membrane</keyword>
<sequence>MVREVVVTPAQVKEIVIPAVYKPVKKLVLATDEVAKEIVVEPQFVNEEINVFEEQNANRSEGVWEEVECSLLDYNVLPIYYNLNSALLTGAAKQIINDKLYKLLVEKPGLRIEISSHTDSRDSDKYNMALSQRRAQSVVDYLASKGINKKRMSAIGYGETRLKEPCPNGSNCLEAQHAKIVEQNSGFLEINLSI</sequence>
<dbReference type="Gene3D" id="3.30.1330.60">
    <property type="entry name" value="OmpA-like domain"/>
    <property type="match status" value="1"/>
</dbReference>
<protein>
    <submittedName>
        <fullName evidence="6">OmpA family protein</fullName>
    </submittedName>
</protein>
<comment type="subcellular location">
    <subcellularLocation>
        <location evidence="1">Cell outer membrane</location>
    </subcellularLocation>
</comment>
<evidence type="ECO:0000256" key="3">
    <source>
        <dbReference type="ARBA" id="ARBA00023237"/>
    </source>
</evidence>
<dbReference type="InterPro" id="IPR006665">
    <property type="entry name" value="OmpA-like"/>
</dbReference>